<dbReference type="Proteomes" id="UP000705508">
    <property type="component" value="Unassembled WGS sequence"/>
</dbReference>
<dbReference type="GO" id="GO:0070573">
    <property type="term" value="F:metallodipeptidase activity"/>
    <property type="evidence" value="ECO:0007669"/>
    <property type="project" value="InterPro"/>
</dbReference>
<dbReference type="GO" id="GO:0006508">
    <property type="term" value="P:proteolysis"/>
    <property type="evidence" value="ECO:0007669"/>
    <property type="project" value="InterPro"/>
</dbReference>
<gene>
    <name evidence="1" type="ORF">H6A20_03540</name>
</gene>
<dbReference type="AlphaFoldDB" id="A0A939BFW9"/>
<dbReference type="CDD" id="cd01301">
    <property type="entry name" value="rDP_like"/>
    <property type="match status" value="1"/>
</dbReference>
<evidence type="ECO:0000313" key="2">
    <source>
        <dbReference type="Proteomes" id="UP000705508"/>
    </source>
</evidence>
<organism evidence="1 2">
    <name type="scientific">Mordavella massiliensis</name>
    <dbReference type="NCBI Taxonomy" id="1871024"/>
    <lineage>
        <taxon>Bacteria</taxon>
        <taxon>Bacillati</taxon>
        <taxon>Bacillota</taxon>
        <taxon>Clostridia</taxon>
        <taxon>Eubacteriales</taxon>
        <taxon>Clostridiaceae</taxon>
        <taxon>Mordavella</taxon>
    </lineage>
</organism>
<dbReference type="EMBL" id="JACJKS010000004">
    <property type="protein sequence ID" value="MBM6947738.1"/>
    <property type="molecule type" value="Genomic_DNA"/>
</dbReference>
<name>A0A939BFW9_9CLOT</name>
<accession>A0A939BFW9</accession>
<dbReference type="PANTHER" id="PTHR10443">
    <property type="entry name" value="MICROSOMAL DIPEPTIDASE"/>
    <property type="match status" value="1"/>
</dbReference>
<dbReference type="Gene3D" id="3.20.20.140">
    <property type="entry name" value="Metal-dependent hydrolases"/>
    <property type="match status" value="1"/>
</dbReference>
<proteinExistence type="predicted"/>
<protein>
    <submittedName>
        <fullName evidence="1">Membrane dipeptidase</fullName>
    </submittedName>
</protein>
<dbReference type="PROSITE" id="PS51365">
    <property type="entry name" value="RENAL_DIPEPTIDASE_2"/>
    <property type="match status" value="1"/>
</dbReference>
<sequence>MNLIDMHCDTLWRLTDLGGRGDLLENDGSVSLRLLEKEKALAQVFACFVHRDAMEGESGQEQYDAGYQHVLSMLAYLQEQVGKYADRAAVASCPADIERIRRAGKTGVIPAVEEGGILGGRLERLDTLFQKGVRIMTLLWNYENCLGFPNSRDGRVMERGLKPFGIRTVERMNELGMMVDVSHASDGVFRDVLRHSRKPVLATHSNCRALADHPRNLTDEMLKKLGEKGGAAGLNFYGPFLGTPEESALEEMTAHILHMIHVGGADLPAIGTDFDGFDGVEHLDVPDTGCMELLWETLRRAGLSEEQLDKIWYKNFLRVWREQ</sequence>
<reference evidence="1" key="2">
    <citation type="journal article" date="2021" name="Sci. Rep.">
        <title>The distribution of antibiotic resistance genes in chicken gut microbiota commensals.</title>
        <authorList>
            <person name="Juricova H."/>
            <person name="Matiasovicova J."/>
            <person name="Kubasova T."/>
            <person name="Cejkova D."/>
            <person name="Rychlik I."/>
        </authorList>
    </citation>
    <scope>NUCLEOTIDE SEQUENCE</scope>
    <source>
        <strain evidence="1">An582</strain>
    </source>
</reference>
<dbReference type="RefSeq" id="WP_204905793.1">
    <property type="nucleotide sequence ID" value="NZ_JACJKS010000004.1"/>
</dbReference>
<dbReference type="SUPFAM" id="SSF51556">
    <property type="entry name" value="Metallo-dependent hydrolases"/>
    <property type="match status" value="1"/>
</dbReference>
<dbReference type="InterPro" id="IPR032466">
    <property type="entry name" value="Metal_Hydrolase"/>
</dbReference>
<dbReference type="InterPro" id="IPR008257">
    <property type="entry name" value="Pept_M19"/>
</dbReference>
<dbReference type="PANTHER" id="PTHR10443:SF12">
    <property type="entry name" value="DIPEPTIDASE"/>
    <property type="match status" value="1"/>
</dbReference>
<evidence type="ECO:0000313" key="1">
    <source>
        <dbReference type="EMBL" id="MBM6947738.1"/>
    </source>
</evidence>
<dbReference type="Pfam" id="PF01244">
    <property type="entry name" value="Peptidase_M19"/>
    <property type="match status" value="1"/>
</dbReference>
<comment type="caution">
    <text evidence="1">The sequence shown here is derived from an EMBL/GenBank/DDBJ whole genome shotgun (WGS) entry which is preliminary data.</text>
</comment>
<reference evidence="1" key="1">
    <citation type="submission" date="2020-08" db="EMBL/GenBank/DDBJ databases">
        <authorList>
            <person name="Cejkova D."/>
            <person name="Kubasova T."/>
            <person name="Jahodarova E."/>
            <person name="Rychlik I."/>
        </authorList>
    </citation>
    <scope>NUCLEOTIDE SEQUENCE</scope>
    <source>
        <strain evidence="1">An582</strain>
    </source>
</reference>